<sequence length="83" mass="9328">MKKIDAAVTNERPSSYDERLFTDVKNLENVKTMKKRKLFGKTVHELQCGCTIPQFAKNSQAAHAQLAAACQLFVSCLPTVREE</sequence>
<gene>
    <name evidence="1" type="ORF">K0M31_016053</name>
</gene>
<proteinExistence type="predicted"/>
<comment type="caution">
    <text evidence="1">The sequence shown here is derived from an EMBL/GenBank/DDBJ whole genome shotgun (WGS) entry which is preliminary data.</text>
</comment>
<dbReference type="EMBL" id="JAHYIQ010000005">
    <property type="protein sequence ID" value="KAK1131905.1"/>
    <property type="molecule type" value="Genomic_DNA"/>
</dbReference>
<dbReference type="AlphaFoldDB" id="A0AA40G6B7"/>
<dbReference type="Proteomes" id="UP001177670">
    <property type="component" value="Unassembled WGS sequence"/>
</dbReference>
<accession>A0AA40G6B7</accession>
<evidence type="ECO:0000313" key="2">
    <source>
        <dbReference type="Proteomes" id="UP001177670"/>
    </source>
</evidence>
<reference evidence="1" key="1">
    <citation type="submission" date="2021-10" db="EMBL/GenBank/DDBJ databases">
        <title>Melipona bicolor Genome sequencing and assembly.</title>
        <authorList>
            <person name="Araujo N.S."/>
            <person name="Arias M.C."/>
        </authorList>
    </citation>
    <scope>NUCLEOTIDE SEQUENCE</scope>
    <source>
        <strain evidence="1">USP_2M_L1-L4_2017</strain>
        <tissue evidence="1">Whole body</tissue>
    </source>
</reference>
<keyword evidence="2" id="KW-1185">Reference proteome</keyword>
<evidence type="ECO:0000313" key="1">
    <source>
        <dbReference type="EMBL" id="KAK1131905.1"/>
    </source>
</evidence>
<organism evidence="1 2">
    <name type="scientific">Melipona bicolor</name>
    <dbReference type="NCBI Taxonomy" id="60889"/>
    <lineage>
        <taxon>Eukaryota</taxon>
        <taxon>Metazoa</taxon>
        <taxon>Ecdysozoa</taxon>
        <taxon>Arthropoda</taxon>
        <taxon>Hexapoda</taxon>
        <taxon>Insecta</taxon>
        <taxon>Pterygota</taxon>
        <taxon>Neoptera</taxon>
        <taxon>Endopterygota</taxon>
        <taxon>Hymenoptera</taxon>
        <taxon>Apocrita</taxon>
        <taxon>Aculeata</taxon>
        <taxon>Apoidea</taxon>
        <taxon>Anthophila</taxon>
        <taxon>Apidae</taxon>
        <taxon>Melipona</taxon>
    </lineage>
</organism>
<name>A0AA40G6B7_9HYME</name>
<protein>
    <submittedName>
        <fullName evidence="1">Uncharacterized protein</fullName>
    </submittedName>
</protein>